<accession>A0ABV8LPN6</accession>
<dbReference type="Gene3D" id="3.40.50.300">
    <property type="entry name" value="P-loop containing nucleotide triphosphate hydrolases"/>
    <property type="match status" value="1"/>
</dbReference>
<keyword evidence="4 6" id="KW-0067">ATP-binding</keyword>
<reference evidence="7" key="1">
    <citation type="journal article" date="2019" name="Int. J. Syst. Evol. Microbiol.">
        <title>The Global Catalogue of Microorganisms (GCM) 10K type strain sequencing project: providing services to taxonomists for standard genome sequencing and annotation.</title>
        <authorList>
            <consortium name="The Broad Institute Genomics Platform"/>
            <consortium name="The Broad Institute Genome Sequencing Center for Infectious Disease"/>
            <person name="Wu L."/>
            <person name="Ma J."/>
        </authorList>
    </citation>
    <scope>NUCLEOTIDE SEQUENCE [LARGE SCALE GENOMIC DNA]</scope>
    <source>
        <strain evidence="7">CGMCC 4.7289</strain>
    </source>
</reference>
<evidence type="ECO:0000256" key="2">
    <source>
        <dbReference type="ARBA" id="ARBA00022448"/>
    </source>
</evidence>
<evidence type="ECO:0000256" key="3">
    <source>
        <dbReference type="ARBA" id="ARBA00022741"/>
    </source>
</evidence>
<sequence length="288" mass="31139">MLELDEITKVYPGGKRAVDRLTLRFGPGLVGLLGPNGAGKSTLMRIAATVTRPTSGRVLFHGVDATAKPELLRRALGYLPQDFGVYTHLTAREFLAYLAAVKGLSARSARARIDELLELVNLTEAAKRPLGGYSGGMLRRVGIAQTLLADPQVLIVDEPTAGLDPEERMRFRNLLSDLATDRLVLLSTHIVSDIEAIASEVAVVSGGRLRYRGTLDALLQAAKGRVWEVTVRPEHVAHLQSRHAVSRVLRTGDAMRARVFAFEPPVADAQPVAPELEDAYLGLVAAGR</sequence>
<evidence type="ECO:0000259" key="5">
    <source>
        <dbReference type="PROSITE" id="PS50893"/>
    </source>
</evidence>
<gene>
    <name evidence="6" type="ORF">ACFOZ4_20465</name>
</gene>
<name>A0ABV8LPN6_9ACTN</name>
<dbReference type="PROSITE" id="PS00211">
    <property type="entry name" value="ABC_TRANSPORTER_1"/>
    <property type="match status" value="1"/>
</dbReference>
<organism evidence="6 7">
    <name type="scientific">Hamadaea flava</name>
    <dbReference type="NCBI Taxonomy" id="1742688"/>
    <lineage>
        <taxon>Bacteria</taxon>
        <taxon>Bacillati</taxon>
        <taxon>Actinomycetota</taxon>
        <taxon>Actinomycetes</taxon>
        <taxon>Micromonosporales</taxon>
        <taxon>Micromonosporaceae</taxon>
        <taxon>Hamadaea</taxon>
    </lineage>
</organism>
<comment type="similarity">
    <text evidence="1">Belongs to the ABC transporter superfamily.</text>
</comment>
<dbReference type="SMART" id="SM00382">
    <property type="entry name" value="AAA"/>
    <property type="match status" value="1"/>
</dbReference>
<protein>
    <submittedName>
        <fullName evidence="6">ABC transporter ATP-binding protein</fullName>
    </submittedName>
</protein>
<comment type="caution">
    <text evidence="6">The sequence shown here is derived from an EMBL/GenBank/DDBJ whole genome shotgun (WGS) entry which is preliminary data.</text>
</comment>
<dbReference type="Proteomes" id="UP001595816">
    <property type="component" value="Unassembled WGS sequence"/>
</dbReference>
<keyword evidence="2" id="KW-0813">Transport</keyword>
<dbReference type="InterPro" id="IPR003593">
    <property type="entry name" value="AAA+_ATPase"/>
</dbReference>
<keyword evidence="7" id="KW-1185">Reference proteome</keyword>
<dbReference type="PANTHER" id="PTHR43335:SF2">
    <property type="entry name" value="ABC TRANSPORTER, ATP-BINDING PROTEIN"/>
    <property type="match status" value="1"/>
</dbReference>
<keyword evidence="3" id="KW-0547">Nucleotide-binding</keyword>
<feature type="domain" description="ABC transporter" evidence="5">
    <location>
        <begin position="2"/>
        <end position="231"/>
    </location>
</feature>
<evidence type="ECO:0000256" key="4">
    <source>
        <dbReference type="ARBA" id="ARBA00022840"/>
    </source>
</evidence>
<dbReference type="CDD" id="cd03264">
    <property type="entry name" value="ABC_drug_resistance_like"/>
    <property type="match status" value="1"/>
</dbReference>
<dbReference type="EMBL" id="JBHSAY010000009">
    <property type="protein sequence ID" value="MFC4132992.1"/>
    <property type="molecule type" value="Genomic_DNA"/>
</dbReference>
<dbReference type="PANTHER" id="PTHR43335">
    <property type="entry name" value="ABC TRANSPORTER, ATP-BINDING PROTEIN"/>
    <property type="match status" value="1"/>
</dbReference>
<dbReference type="GO" id="GO:0005524">
    <property type="term" value="F:ATP binding"/>
    <property type="evidence" value="ECO:0007669"/>
    <property type="project" value="UniProtKB-KW"/>
</dbReference>
<dbReference type="RefSeq" id="WP_253752047.1">
    <property type="nucleotide sequence ID" value="NZ_JAMZDZ010000001.1"/>
</dbReference>
<dbReference type="PROSITE" id="PS50893">
    <property type="entry name" value="ABC_TRANSPORTER_2"/>
    <property type="match status" value="1"/>
</dbReference>
<dbReference type="InterPro" id="IPR017871">
    <property type="entry name" value="ABC_transporter-like_CS"/>
</dbReference>
<dbReference type="InterPro" id="IPR003439">
    <property type="entry name" value="ABC_transporter-like_ATP-bd"/>
</dbReference>
<evidence type="ECO:0000313" key="6">
    <source>
        <dbReference type="EMBL" id="MFC4132992.1"/>
    </source>
</evidence>
<proteinExistence type="inferred from homology"/>
<dbReference type="SUPFAM" id="SSF52540">
    <property type="entry name" value="P-loop containing nucleoside triphosphate hydrolases"/>
    <property type="match status" value="1"/>
</dbReference>
<dbReference type="Pfam" id="PF00005">
    <property type="entry name" value="ABC_tran"/>
    <property type="match status" value="1"/>
</dbReference>
<evidence type="ECO:0000256" key="1">
    <source>
        <dbReference type="ARBA" id="ARBA00005417"/>
    </source>
</evidence>
<evidence type="ECO:0000313" key="7">
    <source>
        <dbReference type="Proteomes" id="UP001595816"/>
    </source>
</evidence>
<dbReference type="InterPro" id="IPR027417">
    <property type="entry name" value="P-loop_NTPase"/>
</dbReference>